<dbReference type="InterPro" id="IPR027417">
    <property type="entry name" value="P-loop_NTPase"/>
</dbReference>
<dbReference type="RefSeq" id="WP_319831898.1">
    <property type="nucleotide sequence ID" value="NZ_CP138858.1"/>
</dbReference>
<accession>A0ABZ0RI01</accession>
<protein>
    <recommendedName>
        <fullName evidence="3">Sulfotransferase domain-containing protein</fullName>
    </recommendedName>
</protein>
<evidence type="ECO:0000313" key="1">
    <source>
        <dbReference type="EMBL" id="WPJ94996.1"/>
    </source>
</evidence>
<gene>
    <name evidence="1" type="ORF">SH580_16330</name>
</gene>
<evidence type="ECO:0008006" key="3">
    <source>
        <dbReference type="Google" id="ProtNLM"/>
    </source>
</evidence>
<reference evidence="1 2" key="1">
    <citation type="submission" date="2023-11" db="EMBL/GenBank/DDBJ databases">
        <title>Coraliomargarita sp. nov., isolated from marine algae.</title>
        <authorList>
            <person name="Lee J.K."/>
            <person name="Baek J.H."/>
            <person name="Kim J.M."/>
            <person name="Choi D.G."/>
            <person name="Jeon C.O."/>
        </authorList>
    </citation>
    <scope>NUCLEOTIDE SEQUENCE [LARGE SCALE GENOMIC DNA]</scope>
    <source>
        <strain evidence="1 2">J2-16</strain>
    </source>
</reference>
<organism evidence="1 2">
    <name type="scientific">Coraliomargarita algicola</name>
    <dbReference type="NCBI Taxonomy" id="3092156"/>
    <lineage>
        <taxon>Bacteria</taxon>
        <taxon>Pseudomonadati</taxon>
        <taxon>Verrucomicrobiota</taxon>
        <taxon>Opitutia</taxon>
        <taxon>Puniceicoccales</taxon>
        <taxon>Coraliomargaritaceae</taxon>
        <taxon>Coraliomargarita</taxon>
    </lineage>
</organism>
<dbReference type="Proteomes" id="UP001324993">
    <property type="component" value="Chromosome"/>
</dbReference>
<proteinExistence type="predicted"/>
<evidence type="ECO:0000313" key="2">
    <source>
        <dbReference type="Proteomes" id="UP001324993"/>
    </source>
</evidence>
<dbReference type="SUPFAM" id="SSF52540">
    <property type="entry name" value="P-loop containing nucleoside triphosphate hydrolases"/>
    <property type="match status" value="1"/>
</dbReference>
<dbReference type="Gene3D" id="3.40.50.300">
    <property type="entry name" value="P-loop containing nucleotide triphosphate hydrolases"/>
    <property type="match status" value="1"/>
</dbReference>
<sequence length="328" mass="37789">MKNSKNTIGFATGSGRCGTNFLAKLYDQPNLVKASHERSPLNDTFHRYCKWYGVDVDPAGFIAHRQRFIDNDLSTNDFSFEASPFLALSLVELVDAFDCRIVVLVRHPSKVVSSYLSKDWYSEREIRTNSDLPPSFQKSRYFHHFLGRISPVGSEFIEWNDLTRVGKLAWYWKMINIRLLEQIEILGDRVSLVRLEDFDFDRACETHRFLGLPGELDQAHFNSVNAAKPNSLPQSHPVEAWTDREWSEFSKYVTPLAGRLNYILDRPKARQSTETLSREKTHKVSAQNEVVNLASWRSRIRAGISVALKGNHSPYLKKPDDLDLLRRI</sequence>
<name>A0ABZ0RI01_9BACT</name>
<dbReference type="EMBL" id="CP138858">
    <property type="protein sequence ID" value="WPJ94996.1"/>
    <property type="molecule type" value="Genomic_DNA"/>
</dbReference>
<keyword evidence="2" id="KW-1185">Reference proteome</keyword>